<gene>
    <name evidence="5" type="ORF">SAMN02745132_02755</name>
</gene>
<sequence>MSFRTKVEKLDLFSFLKVCMLSLLIVSTCYQGYNMFHAGRLATDIQDSFTRIYSSIRRFGSYYNNAETEVLAKGLHQFGDVGVVVKDNNTEVKSLNEGITKLGSRLKTCVPQSIWTIAVFENPSFYAHFSPLRPSYQKVFEKYTLNDVMARIVTREKLDHTYQEFYGCNIRITEPYIEDETGERIRSIYYPVHNKQSLEALVAVDIKESFIDLQIQKYNDEYKTTLNGDDINNVYYELAHMPCSDGQYFGVGVRYIDVLKKSIIPALLIAMLVQLTRTVIRRYEHSIKHDEMTGFYRRDFYEPKLKRMQNFAMLIIDIDHFKQINDSYGHRKGDDVIRESANLIQHLIRSGDIAIRWGGEEFILLFKNMAQQDLQEKAESIRAAFADQKTAGLSVTVSIGGVYSTDSTFGRCYKAADSALYESKHRGRNRATIA</sequence>
<evidence type="ECO:0000259" key="4">
    <source>
        <dbReference type="PROSITE" id="PS50887"/>
    </source>
</evidence>
<dbReference type="Pfam" id="PF00990">
    <property type="entry name" value="GGDEF"/>
    <property type="match status" value="1"/>
</dbReference>
<comment type="catalytic activity">
    <reaction evidence="2">
        <text>2 GTP = 3',3'-c-di-GMP + 2 diphosphate</text>
        <dbReference type="Rhea" id="RHEA:24898"/>
        <dbReference type="ChEBI" id="CHEBI:33019"/>
        <dbReference type="ChEBI" id="CHEBI:37565"/>
        <dbReference type="ChEBI" id="CHEBI:58805"/>
        <dbReference type="EC" id="2.7.7.65"/>
    </reaction>
</comment>
<evidence type="ECO:0000256" key="1">
    <source>
        <dbReference type="ARBA" id="ARBA00012528"/>
    </source>
</evidence>
<dbReference type="EC" id="2.7.7.65" evidence="1"/>
<dbReference type="SUPFAM" id="SSF55073">
    <property type="entry name" value="Nucleotide cyclase"/>
    <property type="match status" value="1"/>
</dbReference>
<dbReference type="NCBIfam" id="TIGR00254">
    <property type="entry name" value="GGDEF"/>
    <property type="match status" value="1"/>
</dbReference>
<dbReference type="InterPro" id="IPR043128">
    <property type="entry name" value="Rev_trsase/Diguanyl_cyclase"/>
</dbReference>
<protein>
    <recommendedName>
        <fullName evidence="1">diguanylate cyclase</fullName>
        <ecNumber evidence="1">2.7.7.65</ecNumber>
    </recommendedName>
</protein>
<evidence type="ECO:0000313" key="6">
    <source>
        <dbReference type="Proteomes" id="UP000190162"/>
    </source>
</evidence>
<dbReference type="RefSeq" id="WP_078753042.1">
    <property type="nucleotide sequence ID" value="NZ_FUXU01000035.1"/>
</dbReference>
<reference evidence="6" key="1">
    <citation type="submission" date="2017-02" db="EMBL/GenBank/DDBJ databases">
        <authorList>
            <person name="Varghese N."/>
            <person name="Submissions S."/>
        </authorList>
    </citation>
    <scope>NUCLEOTIDE SEQUENCE [LARGE SCALE GENOMIC DNA]</scope>
    <source>
        <strain evidence="6">DSM 22720</strain>
    </source>
</reference>
<feature type="transmembrane region" description="Helical" evidence="3">
    <location>
        <begin position="12"/>
        <end position="33"/>
    </location>
</feature>
<dbReference type="OrthoDB" id="5856305at2"/>
<proteinExistence type="predicted"/>
<organism evidence="5 6">
    <name type="scientific">Enterovibrio nigricans DSM 22720</name>
    <dbReference type="NCBI Taxonomy" id="1121868"/>
    <lineage>
        <taxon>Bacteria</taxon>
        <taxon>Pseudomonadati</taxon>
        <taxon>Pseudomonadota</taxon>
        <taxon>Gammaproteobacteria</taxon>
        <taxon>Vibrionales</taxon>
        <taxon>Vibrionaceae</taxon>
        <taxon>Enterovibrio</taxon>
    </lineage>
</organism>
<dbReference type="Proteomes" id="UP000190162">
    <property type="component" value="Unassembled WGS sequence"/>
</dbReference>
<dbReference type="AlphaFoldDB" id="A0A1T4UXG6"/>
<dbReference type="PANTHER" id="PTHR45138:SF9">
    <property type="entry name" value="DIGUANYLATE CYCLASE DGCM-RELATED"/>
    <property type="match status" value="1"/>
</dbReference>
<name>A0A1T4UXG6_9GAMM</name>
<dbReference type="PROSITE" id="PS50887">
    <property type="entry name" value="GGDEF"/>
    <property type="match status" value="1"/>
</dbReference>
<dbReference type="Gene3D" id="3.30.70.270">
    <property type="match status" value="1"/>
</dbReference>
<accession>A0A1T4UXG6</accession>
<keyword evidence="3" id="KW-0472">Membrane</keyword>
<dbReference type="GO" id="GO:0043709">
    <property type="term" value="P:cell adhesion involved in single-species biofilm formation"/>
    <property type="evidence" value="ECO:0007669"/>
    <property type="project" value="TreeGrafter"/>
</dbReference>
<keyword evidence="3" id="KW-0812">Transmembrane</keyword>
<dbReference type="InterPro" id="IPR000160">
    <property type="entry name" value="GGDEF_dom"/>
</dbReference>
<dbReference type="GO" id="GO:0005886">
    <property type="term" value="C:plasma membrane"/>
    <property type="evidence" value="ECO:0007669"/>
    <property type="project" value="TreeGrafter"/>
</dbReference>
<dbReference type="InterPro" id="IPR050469">
    <property type="entry name" value="Diguanylate_Cyclase"/>
</dbReference>
<dbReference type="InterPro" id="IPR029787">
    <property type="entry name" value="Nucleotide_cyclase"/>
</dbReference>
<dbReference type="GO" id="GO:0052621">
    <property type="term" value="F:diguanylate cyclase activity"/>
    <property type="evidence" value="ECO:0007669"/>
    <property type="project" value="UniProtKB-EC"/>
</dbReference>
<dbReference type="EMBL" id="FUXU01000035">
    <property type="protein sequence ID" value="SKA57409.1"/>
    <property type="molecule type" value="Genomic_DNA"/>
</dbReference>
<evidence type="ECO:0000256" key="2">
    <source>
        <dbReference type="ARBA" id="ARBA00034247"/>
    </source>
</evidence>
<evidence type="ECO:0000313" key="5">
    <source>
        <dbReference type="EMBL" id="SKA57409.1"/>
    </source>
</evidence>
<evidence type="ECO:0000256" key="3">
    <source>
        <dbReference type="SAM" id="Phobius"/>
    </source>
</evidence>
<keyword evidence="3" id="KW-1133">Transmembrane helix</keyword>
<dbReference type="SMART" id="SM00267">
    <property type="entry name" value="GGDEF"/>
    <property type="match status" value="1"/>
</dbReference>
<feature type="domain" description="GGDEF" evidence="4">
    <location>
        <begin position="309"/>
        <end position="434"/>
    </location>
</feature>
<dbReference type="CDD" id="cd01949">
    <property type="entry name" value="GGDEF"/>
    <property type="match status" value="1"/>
</dbReference>
<dbReference type="PANTHER" id="PTHR45138">
    <property type="entry name" value="REGULATORY COMPONENTS OF SENSORY TRANSDUCTION SYSTEM"/>
    <property type="match status" value="1"/>
</dbReference>
<dbReference type="GO" id="GO:1902201">
    <property type="term" value="P:negative regulation of bacterial-type flagellum-dependent cell motility"/>
    <property type="evidence" value="ECO:0007669"/>
    <property type="project" value="TreeGrafter"/>
</dbReference>
<keyword evidence="6" id="KW-1185">Reference proteome</keyword>